<protein>
    <submittedName>
        <fullName evidence="2">Uncharacterized protein</fullName>
    </submittedName>
</protein>
<dbReference type="EMBL" id="JARKIK010000072">
    <property type="protein sequence ID" value="KAK8728425.1"/>
    <property type="molecule type" value="Genomic_DNA"/>
</dbReference>
<gene>
    <name evidence="2" type="ORF">OTU49_009290</name>
</gene>
<name>A0AAW0WME6_CHEQU</name>
<evidence type="ECO:0000313" key="2">
    <source>
        <dbReference type="EMBL" id="KAK8728425.1"/>
    </source>
</evidence>
<accession>A0AAW0WME6</accession>
<dbReference type="InterPro" id="IPR052201">
    <property type="entry name" value="LRR-containing_regulator"/>
</dbReference>
<dbReference type="Gene3D" id="3.80.10.10">
    <property type="entry name" value="Ribonuclease Inhibitor"/>
    <property type="match status" value="1"/>
</dbReference>
<sequence>MSTHYQASPGELAGLEQGSLDHLNLADVISALPSLKVVSVRYQTVEEDSDLRWVDLGISVPEAASLAHAVTSAPGITHLRVYESCVDDIRAEVLLVGLQTHKGITCLDLHHNLLTCASVPRLVTLLTSTHLITLHLQHNSIGEAGGRQLGAALAQTPHLEALLLDLNPLGVAGGAVLEGAAQGAGKLKVLSMAGCRLTDVCWPHLTAALTSLPNLRYVSLAANPFTQEPPAEVVEAAEGGPRVLLTNLDGTTYLLGQVRVARFLPPALRELQDHLEGPLTLAATQDDLAHYLSLHGLRLQPQDFTIEEELRGMCLFNKDPKNILY</sequence>
<organism evidence="2 3">
    <name type="scientific">Cherax quadricarinatus</name>
    <name type="common">Australian red claw crayfish</name>
    <dbReference type="NCBI Taxonomy" id="27406"/>
    <lineage>
        <taxon>Eukaryota</taxon>
        <taxon>Metazoa</taxon>
        <taxon>Ecdysozoa</taxon>
        <taxon>Arthropoda</taxon>
        <taxon>Crustacea</taxon>
        <taxon>Multicrustacea</taxon>
        <taxon>Malacostraca</taxon>
        <taxon>Eumalacostraca</taxon>
        <taxon>Eucarida</taxon>
        <taxon>Decapoda</taxon>
        <taxon>Pleocyemata</taxon>
        <taxon>Astacidea</taxon>
        <taxon>Parastacoidea</taxon>
        <taxon>Parastacidae</taxon>
        <taxon>Cherax</taxon>
    </lineage>
</organism>
<evidence type="ECO:0000256" key="1">
    <source>
        <dbReference type="ARBA" id="ARBA00022737"/>
    </source>
</evidence>
<dbReference type="SUPFAM" id="SSF52047">
    <property type="entry name" value="RNI-like"/>
    <property type="match status" value="1"/>
</dbReference>
<proteinExistence type="predicted"/>
<keyword evidence="3" id="KW-1185">Reference proteome</keyword>
<keyword evidence="1" id="KW-0677">Repeat</keyword>
<dbReference type="SMART" id="SM00368">
    <property type="entry name" value="LRR_RI"/>
    <property type="match status" value="3"/>
</dbReference>
<dbReference type="PANTHER" id="PTHR24111">
    <property type="entry name" value="LEUCINE-RICH REPEAT-CONTAINING PROTEIN 34"/>
    <property type="match status" value="1"/>
</dbReference>
<comment type="caution">
    <text evidence="2">The sequence shown here is derived from an EMBL/GenBank/DDBJ whole genome shotgun (WGS) entry which is preliminary data.</text>
</comment>
<reference evidence="2 3" key="1">
    <citation type="journal article" date="2024" name="BMC Genomics">
        <title>Genome assembly of redclaw crayfish (Cherax quadricarinatus) provides insights into its immune adaptation and hypoxia tolerance.</title>
        <authorList>
            <person name="Liu Z."/>
            <person name="Zheng J."/>
            <person name="Li H."/>
            <person name="Fang K."/>
            <person name="Wang S."/>
            <person name="He J."/>
            <person name="Zhou D."/>
            <person name="Weng S."/>
            <person name="Chi M."/>
            <person name="Gu Z."/>
            <person name="He J."/>
            <person name="Li F."/>
            <person name="Wang M."/>
        </authorList>
    </citation>
    <scope>NUCLEOTIDE SEQUENCE [LARGE SCALE GENOMIC DNA]</scope>
    <source>
        <strain evidence="2">ZL_2023a</strain>
    </source>
</reference>
<dbReference type="PANTHER" id="PTHR24111:SF0">
    <property type="entry name" value="LEUCINE-RICH REPEAT-CONTAINING PROTEIN"/>
    <property type="match status" value="1"/>
</dbReference>
<dbReference type="Proteomes" id="UP001445076">
    <property type="component" value="Unassembled WGS sequence"/>
</dbReference>
<dbReference type="InterPro" id="IPR032675">
    <property type="entry name" value="LRR_dom_sf"/>
</dbReference>
<evidence type="ECO:0000313" key="3">
    <source>
        <dbReference type="Proteomes" id="UP001445076"/>
    </source>
</evidence>
<dbReference type="AlphaFoldDB" id="A0AAW0WME6"/>